<organism evidence="4 5">
    <name type="scientific">Asticcacaulis aquaticus</name>
    <dbReference type="NCBI Taxonomy" id="2984212"/>
    <lineage>
        <taxon>Bacteria</taxon>
        <taxon>Pseudomonadati</taxon>
        <taxon>Pseudomonadota</taxon>
        <taxon>Alphaproteobacteria</taxon>
        <taxon>Caulobacterales</taxon>
        <taxon>Caulobacteraceae</taxon>
        <taxon>Asticcacaulis</taxon>
    </lineage>
</organism>
<feature type="transmembrane region" description="Helical" evidence="2">
    <location>
        <begin position="531"/>
        <end position="553"/>
    </location>
</feature>
<evidence type="ECO:0000256" key="1">
    <source>
        <dbReference type="ARBA" id="ARBA00022612"/>
    </source>
</evidence>
<evidence type="ECO:0000313" key="5">
    <source>
        <dbReference type="Proteomes" id="UP001214854"/>
    </source>
</evidence>
<dbReference type="PANTHER" id="PTHR37813:SF1">
    <property type="entry name" value="FELS-2 PROPHAGE PROTEIN"/>
    <property type="match status" value="1"/>
</dbReference>
<name>A0ABT5HT67_9CAUL</name>
<feature type="transmembrane region" description="Helical" evidence="2">
    <location>
        <begin position="458"/>
        <end position="480"/>
    </location>
</feature>
<accession>A0ABT5HT67</accession>
<evidence type="ECO:0000256" key="2">
    <source>
        <dbReference type="SAM" id="Phobius"/>
    </source>
</evidence>
<evidence type="ECO:0000313" key="4">
    <source>
        <dbReference type="EMBL" id="MDC7683266.1"/>
    </source>
</evidence>
<keyword evidence="1" id="KW-1188">Viral release from host cell</keyword>
<feature type="transmembrane region" description="Helical" evidence="2">
    <location>
        <begin position="500"/>
        <end position="519"/>
    </location>
</feature>
<sequence length="761" mass="79432">MADRKLALNLIFNGTGNLSAMMRRMVGEGGQARQALKKLSDEARLQKKEMSDLQKSLAGASGNVTDLMNKEKALAAAIAKTNSQLERQKAAIARQGRADAMGRAAQDAGTKNLTTGATVGAGLFFAGKMATDYQDGMTDIQQKADLSAAATAKLERNIMASAKAAKQLPENMRQGVDILAGFGMTPEQAAQMMTPIGRAATAYRAEISDLSAASYANFSNLKVPVDQAAGAINAMAQAGKMGAFEIKDMASYFPSLTAQAQAFGQTGTAAVADLAAALQIARKGAGSSEQAARNVENLLAKINMEDTIKNFAAFGIDLPKAMKKAYAEGKTPLEAIAELTQKATGGDLSKVSFLFGDMQAQGAIRPLIQNLEEYRQIRAEAAKAGQAGLGKGVVDADFALRAQNASVQARALQGNLIAIAMTAGQHLLPTFAALSEKALSLTERFSVWAAKNPATLDLIVKLVAGFAALNLGLGAARLLFGNLVGPTMSLFNGLAKLGQAGPILVRAFGMMRMAAMFLARGVMQAGLMMMANPIVLVITAIVAAIAIAAYFIWKYRDKIAAAFTTLVTWLAQVWTNIKAAIATGVRMALQAFMLFTPAGWLLRLVPGMLKIGGQIMDGLIQGIKDKLSAVKTMILGIAGKVAGWFKGVLGIHSPSRVFMAFGGHISNGLAIGMQNGMKAPLRAARNMAAGTLGAAALAASPSMAAAPAPGASVTFGSVTIHIHTTANQNPQDIATAVRAELEAMARTTATRARGSYGDDAE</sequence>
<keyword evidence="5" id="KW-1185">Reference proteome</keyword>
<dbReference type="PANTHER" id="PTHR37813">
    <property type="entry name" value="FELS-2 PROPHAGE PROTEIN"/>
    <property type="match status" value="1"/>
</dbReference>
<protein>
    <submittedName>
        <fullName evidence="4">Phage tail tape measure protein</fullName>
    </submittedName>
</protein>
<feature type="transmembrane region" description="Helical" evidence="2">
    <location>
        <begin position="559"/>
        <end position="577"/>
    </location>
</feature>
<keyword evidence="2" id="KW-0812">Transmembrane</keyword>
<feature type="domain" description="Phage tail tape measure protein" evidence="3">
    <location>
        <begin position="175"/>
        <end position="343"/>
    </location>
</feature>
<keyword evidence="2" id="KW-0472">Membrane</keyword>
<dbReference type="Pfam" id="PF10145">
    <property type="entry name" value="PhageMin_Tail"/>
    <property type="match status" value="1"/>
</dbReference>
<dbReference type="InterPro" id="IPR010090">
    <property type="entry name" value="Phage_tape_meas"/>
</dbReference>
<dbReference type="EMBL" id="JAQQKX010000005">
    <property type="protein sequence ID" value="MDC7683266.1"/>
    <property type="molecule type" value="Genomic_DNA"/>
</dbReference>
<dbReference type="RefSeq" id="WP_272747740.1">
    <property type="nucleotide sequence ID" value="NZ_JAQQKX010000005.1"/>
</dbReference>
<reference evidence="4 5" key="1">
    <citation type="submission" date="2023-01" db="EMBL/GenBank/DDBJ databases">
        <title>Novel species of the genus Asticcacaulis isolated from rivers.</title>
        <authorList>
            <person name="Lu H."/>
        </authorList>
    </citation>
    <scope>NUCLEOTIDE SEQUENCE [LARGE SCALE GENOMIC DNA]</scope>
    <source>
        <strain evidence="4 5">BYS171W</strain>
    </source>
</reference>
<proteinExistence type="predicted"/>
<gene>
    <name evidence="4" type="ORF">PQU92_08255</name>
</gene>
<keyword evidence="2" id="KW-1133">Transmembrane helix</keyword>
<dbReference type="Proteomes" id="UP001214854">
    <property type="component" value="Unassembled WGS sequence"/>
</dbReference>
<evidence type="ECO:0000259" key="3">
    <source>
        <dbReference type="Pfam" id="PF10145"/>
    </source>
</evidence>
<comment type="caution">
    <text evidence="4">The sequence shown here is derived from an EMBL/GenBank/DDBJ whole genome shotgun (WGS) entry which is preliminary data.</text>
</comment>
<dbReference type="NCBIfam" id="TIGR01760">
    <property type="entry name" value="tape_meas_TP901"/>
    <property type="match status" value="1"/>
</dbReference>